<evidence type="ECO:0000256" key="4">
    <source>
        <dbReference type="ARBA" id="ARBA00023136"/>
    </source>
</evidence>
<evidence type="ECO:0000256" key="2">
    <source>
        <dbReference type="ARBA" id="ARBA00022692"/>
    </source>
</evidence>
<feature type="transmembrane region" description="Helical" evidence="6">
    <location>
        <begin position="72"/>
        <end position="96"/>
    </location>
</feature>
<reference evidence="7 8" key="1">
    <citation type="submission" date="2019-07" db="EMBL/GenBank/DDBJ databases">
        <title>Whole genome shotgun sequence of Actinotalea fermentans NBRC 105374.</title>
        <authorList>
            <person name="Hosoyama A."/>
            <person name="Uohara A."/>
            <person name="Ohji S."/>
            <person name="Ichikawa N."/>
        </authorList>
    </citation>
    <scope>NUCLEOTIDE SEQUENCE [LARGE SCALE GENOMIC DNA]</scope>
    <source>
        <strain evidence="7 8">NBRC 105374</strain>
    </source>
</reference>
<sequence>MTSTPSDPTPEGAVPPPPAPEGAVPPPAGAVPPPAYNAPPPGYNAPPPGYAAAPPAGYAGAQPPLSDSDQRMWAMLSHVGGILFSFIAPLIIWLMFKERGRFVEEQSKEALNFQITLIIGYIISGILMIILIGAILFFVVWLAAIIFGIMAAIAANKGEAYRYPVAIRLIK</sequence>
<feature type="compositionally biased region" description="Pro residues" evidence="5">
    <location>
        <begin position="13"/>
        <end position="40"/>
    </location>
</feature>
<keyword evidence="2 6" id="KW-0812">Transmembrane</keyword>
<accession>A0A511YTM8</accession>
<name>A0A511YTM8_9CELL</name>
<keyword evidence="4 6" id="KW-0472">Membrane</keyword>
<proteinExistence type="predicted"/>
<comment type="caution">
    <text evidence="7">The sequence shown here is derived from an EMBL/GenBank/DDBJ whole genome shotgun (WGS) entry which is preliminary data.</text>
</comment>
<keyword evidence="3 6" id="KW-1133">Transmembrane helix</keyword>
<evidence type="ECO:0000256" key="6">
    <source>
        <dbReference type="SAM" id="Phobius"/>
    </source>
</evidence>
<evidence type="ECO:0008006" key="9">
    <source>
        <dbReference type="Google" id="ProtNLM"/>
    </source>
</evidence>
<evidence type="ECO:0000256" key="1">
    <source>
        <dbReference type="ARBA" id="ARBA00004141"/>
    </source>
</evidence>
<comment type="subcellular location">
    <subcellularLocation>
        <location evidence="1">Membrane</location>
        <topology evidence="1">Multi-pass membrane protein</topology>
    </subcellularLocation>
</comment>
<dbReference type="InterPro" id="IPR019109">
    <property type="entry name" value="MamF_MmsF"/>
</dbReference>
<dbReference type="AlphaFoldDB" id="A0A511YTM8"/>
<evidence type="ECO:0000313" key="7">
    <source>
        <dbReference type="EMBL" id="GEN78545.1"/>
    </source>
</evidence>
<evidence type="ECO:0000256" key="5">
    <source>
        <dbReference type="SAM" id="MobiDB-lite"/>
    </source>
</evidence>
<gene>
    <name evidence="7" type="ORF">AFE02nite_02790</name>
</gene>
<dbReference type="Proteomes" id="UP000321484">
    <property type="component" value="Unassembled WGS sequence"/>
</dbReference>
<feature type="transmembrane region" description="Helical" evidence="6">
    <location>
        <begin position="117"/>
        <end position="150"/>
    </location>
</feature>
<evidence type="ECO:0000313" key="8">
    <source>
        <dbReference type="Proteomes" id="UP000321484"/>
    </source>
</evidence>
<organism evidence="7 8">
    <name type="scientific">Actinotalea fermentans</name>
    <dbReference type="NCBI Taxonomy" id="43671"/>
    <lineage>
        <taxon>Bacteria</taxon>
        <taxon>Bacillati</taxon>
        <taxon>Actinomycetota</taxon>
        <taxon>Actinomycetes</taxon>
        <taxon>Micrococcales</taxon>
        <taxon>Cellulomonadaceae</taxon>
        <taxon>Actinotalea</taxon>
    </lineage>
</organism>
<evidence type="ECO:0000256" key="3">
    <source>
        <dbReference type="ARBA" id="ARBA00022989"/>
    </source>
</evidence>
<feature type="region of interest" description="Disordered" evidence="5">
    <location>
        <begin position="1"/>
        <end position="40"/>
    </location>
</feature>
<dbReference type="RefSeq" id="WP_146818958.1">
    <property type="nucleotide sequence ID" value="NZ_BJYK01000001.1"/>
</dbReference>
<dbReference type="EMBL" id="BJYK01000001">
    <property type="protein sequence ID" value="GEN78545.1"/>
    <property type="molecule type" value="Genomic_DNA"/>
</dbReference>
<dbReference type="OrthoDB" id="9808930at2"/>
<protein>
    <recommendedName>
        <fullName evidence="9">DUF4870 domain-containing protein</fullName>
    </recommendedName>
</protein>
<keyword evidence="8" id="KW-1185">Reference proteome</keyword>
<dbReference type="Pfam" id="PF09685">
    <property type="entry name" value="MamF_MmsF"/>
    <property type="match status" value="1"/>
</dbReference>